<dbReference type="Gramene" id="ERN01234">
    <property type="protein sequence ID" value="ERN01234"/>
    <property type="gene ID" value="AMTR_s00002p00241970"/>
</dbReference>
<dbReference type="EMBL" id="KI394767">
    <property type="protein sequence ID" value="ERN01234.1"/>
    <property type="molecule type" value="Genomic_DNA"/>
</dbReference>
<protein>
    <recommendedName>
        <fullName evidence="3">LOB domain-containing protein</fullName>
    </recommendedName>
</protein>
<dbReference type="AlphaFoldDB" id="W1P0T5"/>
<comment type="similarity">
    <text evidence="1">Belongs to the LOB domain-containing protein family.</text>
</comment>
<dbReference type="PANTHER" id="PTHR31301">
    <property type="entry name" value="LOB DOMAIN-CONTAINING PROTEIN 4-RELATED"/>
    <property type="match status" value="1"/>
</dbReference>
<dbReference type="PANTHER" id="PTHR31301:SF21">
    <property type="entry name" value="LOB DOMAIN-CONTAINING PROTEIN 27-RELATED"/>
    <property type="match status" value="1"/>
</dbReference>
<dbReference type="GO" id="GO:0006355">
    <property type="term" value="P:regulation of DNA-templated transcription"/>
    <property type="evidence" value="ECO:0000318"/>
    <property type="project" value="GO_Central"/>
</dbReference>
<dbReference type="InterPro" id="IPR004883">
    <property type="entry name" value="LOB"/>
</dbReference>
<proteinExistence type="inferred from homology"/>
<dbReference type="KEGG" id="atr:18429316"/>
<evidence type="ECO:0000259" key="3">
    <source>
        <dbReference type="PROSITE" id="PS50891"/>
    </source>
</evidence>
<name>W1P0T5_AMBTC</name>
<dbReference type="GO" id="GO:0005634">
    <property type="term" value="C:nucleus"/>
    <property type="evidence" value="ECO:0000318"/>
    <property type="project" value="GO_Central"/>
</dbReference>
<feature type="compositionally biased region" description="Basic and acidic residues" evidence="2">
    <location>
        <begin position="209"/>
        <end position="221"/>
    </location>
</feature>
<feature type="compositionally biased region" description="Basic and acidic residues" evidence="2">
    <location>
        <begin position="230"/>
        <end position="246"/>
    </location>
</feature>
<evidence type="ECO:0000313" key="5">
    <source>
        <dbReference type="Proteomes" id="UP000017836"/>
    </source>
</evidence>
<dbReference type="Proteomes" id="UP000017836">
    <property type="component" value="Unassembled WGS sequence"/>
</dbReference>
<dbReference type="PROSITE" id="PS50891">
    <property type="entry name" value="LOB"/>
    <property type="match status" value="1"/>
</dbReference>
<evidence type="ECO:0000256" key="2">
    <source>
        <dbReference type="SAM" id="MobiDB-lite"/>
    </source>
</evidence>
<gene>
    <name evidence="4" type="ORF">AMTR_s00002p00241970</name>
</gene>
<evidence type="ECO:0000256" key="1">
    <source>
        <dbReference type="ARBA" id="ARBA00005474"/>
    </source>
</evidence>
<evidence type="ECO:0000313" key="4">
    <source>
        <dbReference type="EMBL" id="ERN01234.1"/>
    </source>
</evidence>
<dbReference type="OrthoDB" id="1893065at2759"/>
<sequence length="246" mass="26396">MAGKASGTGQACASCKYQRRKCSADCPLAPYFPPDQLKQFQNAHRLFGVRKILKILEQLNPAQKSEAMKSIMYEANARERYPAHGCMGIIHALHKQIEMAMQERDELVRCLALCQQQQQQEHHGSMVVGQGSSLQMVQPMGGMSVHHGGGGMGYNPSWVVHGGSGGVVNGGGMVYGGGGGGLNEVGQGGGGVEYDVISPFFEGVDDRQSYVDSKGGGHESSSESSLKETQSMEKVSDNELKLFDIN</sequence>
<accession>W1P0T5</accession>
<keyword evidence="5" id="KW-1185">Reference proteome</keyword>
<dbReference type="GO" id="GO:0001216">
    <property type="term" value="F:DNA-binding transcription activator activity"/>
    <property type="evidence" value="ECO:0000318"/>
    <property type="project" value="GO_Central"/>
</dbReference>
<dbReference type="HOGENOM" id="CLU_073711_1_0_1"/>
<dbReference type="eggNOG" id="ENOG502QTUX">
    <property type="taxonomic scope" value="Eukaryota"/>
</dbReference>
<reference evidence="5" key="1">
    <citation type="journal article" date="2013" name="Science">
        <title>The Amborella genome and the evolution of flowering plants.</title>
        <authorList>
            <consortium name="Amborella Genome Project"/>
        </authorList>
    </citation>
    <scope>NUCLEOTIDE SEQUENCE [LARGE SCALE GENOMIC DNA]</scope>
</reference>
<feature type="domain" description="LOB" evidence="3">
    <location>
        <begin position="10"/>
        <end position="111"/>
    </location>
</feature>
<dbReference type="Pfam" id="PF03195">
    <property type="entry name" value="LOB"/>
    <property type="match status" value="1"/>
</dbReference>
<organism evidence="4 5">
    <name type="scientific">Amborella trichopoda</name>
    <dbReference type="NCBI Taxonomy" id="13333"/>
    <lineage>
        <taxon>Eukaryota</taxon>
        <taxon>Viridiplantae</taxon>
        <taxon>Streptophyta</taxon>
        <taxon>Embryophyta</taxon>
        <taxon>Tracheophyta</taxon>
        <taxon>Spermatophyta</taxon>
        <taxon>Magnoliopsida</taxon>
        <taxon>Amborellales</taxon>
        <taxon>Amborellaceae</taxon>
        <taxon>Amborella</taxon>
    </lineage>
</organism>
<feature type="region of interest" description="Disordered" evidence="2">
    <location>
        <begin position="209"/>
        <end position="246"/>
    </location>
</feature>